<comment type="caution">
    <text evidence="2">The sequence shown here is derived from an EMBL/GenBank/DDBJ whole genome shotgun (WGS) entry which is preliminary data.</text>
</comment>
<evidence type="ECO:0000313" key="2">
    <source>
        <dbReference type="EMBL" id="MDS1821683.1"/>
    </source>
</evidence>
<organism evidence="2 3">
    <name type="scientific">Vibrio parahaemolyticus</name>
    <dbReference type="NCBI Taxonomy" id="670"/>
    <lineage>
        <taxon>Bacteria</taxon>
        <taxon>Pseudomonadati</taxon>
        <taxon>Pseudomonadota</taxon>
        <taxon>Gammaproteobacteria</taxon>
        <taxon>Vibrionales</taxon>
        <taxon>Vibrionaceae</taxon>
        <taxon>Vibrio</taxon>
    </lineage>
</organism>
<protein>
    <submittedName>
        <fullName evidence="2">Uncharacterized protein</fullName>
    </submittedName>
</protein>
<dbReference type="AlphaFoldDB" id="A0AAW8Q5D0"/>
<reference evidence="2" key="1">
    <citation type="submission" date="2023-06" db="EMBL/GenBank/DDBJ databases">
        <title>Genomic Diversity of Vibrio spp. and Metagenomic Analysis of Pathogens in Florida Gulf Coastal Waters Following Hurricane Ian.</title>
        <authorList>
            <person name="Brumfield K.D."/>
        </authorList>
    </citation>
    <scope>NUCLEOTIDE SEQUENCE</scope>
    <source>
        <strain evidence="2">WBS2B-138</strain>
    </source>
</reference>
<feature type="compositionally biased region" description="Basic residues" evidence="1">
    <location>
        <begin position="68"/>
        <end position="82"/>
    </location>
</feature>
<dbReference type="Proteomes" id="UP001253193">
    <property type="component" value="Unassembled WGS sequence"/>
</dbReference>
<accession>A0AAW8Q5D0</accession>
<name>A0AAW8Q5D0_VIBPH</name>
<evidence type="ECO:0000313" key="3">
    <source>
        <dbReference type="Proteomes" id="UP001253193"/>
    </source>
</evidence>
<gene>
    <name evidence="2" type="ORF">QX249_13575</name>
</gene>
<feature type="region of interest" description="Disordered" evidence="1">
    <location>
        <begin position="23"/>
        <end position="82"/>
    </location>
</feature>
<evidence type="ECO:0000256" key="1">
    <source>
        <dbReference type="SAM" id="MobiDB-lite"/>
    </source>
</evidence>
<dbReference type="EMBL" id="JAUHGG010000003">
    <property type="protein sequence ID" value="MDS1821683.1"/>
    <property type="molecule type" value="Genomic_DNA"/>
</dbReference>
<proteinExistence type="predicted"/>
<feature type="compositionally biased region" description="Basic residues" evidence="1">
    <location>
        <begin position="50"/>
        <end position="61"/>
    </location>
</feature>
<sequence>MYSVFYANKEEKESSPEKMLKTMEQQIEDEGNQYYDPPPLDEEYNDKYPRYRGKGITKPKPTRTELRKKAKSKRVARRKNRT</sequence>
<dbReference type="RefSeq" id="WP_311020599.1">
    <property type="nucleotide sequence ID" value="NZ_JAUHGG010000003.1"/>
</dbReference>